<dbReference type="EMBL" id="LT629695">
    <property type="protein sequence ID" value="SDH59867.1"/>
    <property type="molecule type" value="Genomic_DNA"/>
</dbReference>
<protein>
    <recommendedName>
        <fullName evidence="3">Asp23 family, cell envelope-related function</fullName>
    </recommendedName>
</protein>
<organism evidence="1 2">
    <name type="scientific">Agrococcus jejuensis</name>
    <dbReference type="NCBI Taxonomy" id="399736"/>
    <lineage>
        <taxon>Bacteria</taxon>
        <taxon>Bacillati</taxon>
        <taxon>Actinomycetota</taxon>
        <taxon>Actinomycetes</taxon>
        <taxon>Micrococcales</taxon>
        <taxon>Microbacteriaceae</taxon>
        <taxon>Agrococcus</taxon>
    </lineage>
</organism>
<name>A0A1G8DQE1_9MICO</name>
<dbReference type="AlphaFoldDB" id="A0A1G8DQE1"/>
<sequence length="101" mass="10759">MTIPGRISIEPRAIRSVVEAATAETFDAPTKGVRAKVHADGGRLELEIATPYGGAEPLLGAATSGRDAVSARASELTGARFDRVRLRITSLTDIDDRRRVS</sequence>
<dbReference type="STRING" id="399736.SAMN04489720_1737"/>
<evidence type="ECO:0008006" key="3">
    <source>
        <dbReference type="Google" id="ProtNLM"/>
    </source>
</evidence>
<reference evidence="2" key="1">
    <citation type="submission" date="2016-10" db="EMBL/GenBank/DDBJ databases">
        <authorList>
            <person name="Varghese N."/>
            <person name="Submissions S."/>
        </authorList>
    </citation>
    <scope>NUCLEOTIDE SEQUENCE [LARGE SCALE GENOMIC DNA]</scope>
    <source>
        <strain evidence="2">DSM 22002</strain>
    </source>
</reference>
<gene>
    <name evidence="1" type="ORF">SAMN04489720_1737</name>
</gene>
<dbReference type="Proteomes" id="UP000198822">
    <property type="component" value="Chromosome I"/>
</dbReference>
<evidence type="ECO:0000313" key="1">
    <source>
        <dbReference type="EMBL" id="SDH59867.1"/>
    </source>
</evidence>
<evidence type="ECO:0000313" key="2">
    <source>
        <dbReference type="Proteomes" id="UP000198822"/>
    </source>
</evidence>
<dbReference type="RefSeq" id="WP_092504220.1">
    <property type="nucleotide sequence ID" value="NZ_LT629695.1"/>
</dbReference>
<dbReference type="OrthoDB" id="5116510at2"/>
<accession>A0A1G8DQE1</accession>
<keyword evidence="2" id="KW-1185">Reference proteome</keyword>
<proteinExistence type="predicted"/>